<name>A0A2P2P5Z1_RHIMU</name>
<dbReference type="AlphaFoldDB" id="A0A2P2P5Z1"/>
<protein>
    <submittedName>
        <fullName evidence="1">Uncharacterized protein</fullName>
    </submittedName>
</protein>
<organism evidence="1">
    <name type="scientific">Rhizophora mucronata</name>
    <name type="common">Asiatic mangrove</name>
    <dbReference type="NCBI Taxonomy" id="61149"/>
    <lineage>
        <taxon>Eukaryota</taxon>
        <taxon>Viridiplantae</taxon>
        <taxon>Streptophyta</taxon>
        <taxon>Embryophyta</taxon>
        <taxon>Tracheophyta</taxon>
        <taxon>Spermatophyta</taxon>
        <taxon>Magnoliopsida</taxon>
        <taxon>eudicotyledons</taxon>
        <taxon>Gunneridae</taxon>
        <taxon>Pentapetalae</taxon>
        <taxon>rosids</taxon>
        <taxon>fabids</taxon>
        <taxon>Malpighiales</taxon>
        <taxon>Rhizophoraceae</taxon>
        <taxon>Rhizophora</taxon>
    </lineage>
</organism>
<dbReference type="EMBL" id="GGEC01069674">
    <property type="protein sequence ID" value="MBX50158.1"/>
    <property type="molecule type" value="Transcribed_RNA"/>
</dbReference>
<accession>A0A2P2P5Z1</accession>
<sequence>MALNNCKKDVFIDLYVNCNPLTINVKVSRGKYKLCGVHN</sequence>
<evidence type="ECO:0000313" key="1">
    <source>
        <dbReference type="EMBL" id="MBX50158.1"/>
    </source>
</evidence>
<reference evidence="1" key="1">
    <citation type="submission" date="2018-02" db="EMBL/GenBank/DDBJ databases">
        <title>Rhizophora mucronata_Transcriptome.</title>
        <authorList>
            <person name="Meera S.P."/>
            <person name="Sreeshan A."/>
            <person name="Augustine A."/>
        </authorList>
    </citation>
    <scope>NUCLEOTIDE SEQUENCE</scope>
    <source>
        <tissue evidence="1">Leaf</tissue>
    </source>
</reference>
<proteinExistence type="predicted"/>